<dbReference type="STRING" id="1195246.AGRI_15490"/>
<dbReference type="PANTHER" id="PTHR44757">
    <property type="entry name" value="DIGUANYLATE CYCLASE DGCP"/>
    <property type="match status" value="1"/>
</dbReference>
<dbReference type="InterPro" id="IPR043128">
    <property type="entry name" value="Rev_trsase/Diguanyl_cyclase"/>
</dbReference>
<feature type="domain" description="PAC" evidence="3">
    <location>
        <begin position="333"/>
        <end position="385"/>
    </location>
</feature>
<dbReference type="NCBIfam" id="TIGR00254">
    <property type="entry name" value="GGDEF"/>
    <property type="match status" value="1"/>
</dbReference>
<dbReference type="CDD" id="cd01948">
    <property type="entry name" value="EAL"/>
    <property type="match status" value="1"/>
</dbReference>
<reference evidence="7 8" key="1">
    <citation type="journal article" date="2012" name="J. Bacteriol.">
        <title>Genome Sequence of Pectin-Degrading Alishewanella agri, Isolated from Landfill Soil.</title>
        <authorList>
            <person name="Kim J."/>
            <person name="Jung J."/>
            <person name="Sung J.S."/>
            <person name="Chun J."/>
            <person name="Park W."/>
        </authorList>
    </citation>
    <scope>NUCLEOTIDE SEQUENCE [LARGE SCALE GENOMIC DNA]</scope>
    <source>
        <strain evidence="7 8">BL06</strain>
    </source>
</reference>
<feature type="transmembrane region" description="Helical" evidence="1">
    <location>
        <begin position="186"/>
        <end position="205"/>
    </location>
</feature>
<dbReference type="InterPro" id="IPR052155">
    <property type="entry name" value="Biofilm_reg_signaling"/>
</dbReference>
<dbReference type="Gene3D" id="3.20.20.450">
    <property type="entry name" value="EAL domain"/>
    <property type="match status" value="1"/>
</dbReference>
<dbReference type="GO" id="GO:0016301">
    <property type="term" value="F:kinase activity"/>
    <property type="evidence" value="ECO:0007669"/>
    <property type="project" value="UniProtKB-KW"/>
</dbReference>
<dbReference type="CDD" id="cd00130">
    <property type="entry name" value="PAS"/>
    <property type="match status" value="1"/>
</dbReference>
<dbReference type="SMART" id="SM00267">
    <property type="entry name" value="GGDEF"/>
    <property type="match status" value="1"/>
</dbReference>
<gene>
    <name evidence="7" type="ORF">AGRI_15490</name>
</gene>
<dbReference type="SUPFAM" id="SSF141868">
    <property type="entry name" value="EAL domain-like"/>
    <property type="match status" value="1"/>
</dbReference>
<dbReference type="PROSITE" id="PS50113">
    <property type="entry name" value="PAC"/>
    <property type="match status" value="1"/>
</dbReference>
<dbReference type="InterPro" id="IPR001610">
    <property type="entry name" value="PAC"/>
</dbReference>
<feature type="domain" description="EAL" evidence="4">
    <location>
        <begin position="551"/>
        <end position="802"/>
    </location>
</feature>
<dbReference type="PATRIC" id="fig|1195246.3.peg.3076"/>
<proteinExistence type="predicted"/>
<dbReference type="eggNOG" id="COG5001">
    <property type="taxonomic scope" value="Bacteria"/>
</dbReference>
<dbReference type="InterPro" id="IPR000014">
    <property type="entry name" value="PAS"/>
</dbReference>
<feature type="domain" description="HAMP" evidence="5">
    <location>
        <begin position="207"/>
        <end position="259"/>
    </location>
</feature>
<dbReference type="AlphaFoldDB" id="I9DPK1"/>
<dbReference type="NCBIfam" id="TIGR00229">
    <property type="entry name" value="sensory_box"/>
    <property type="match status" value="1"/>
</dbReference>
<keyword evidence="7" id="KW-0808">Transferase</keyword>
<evidence type="ECO:0000313" key="7">
    <source>
        <dbReference type="EMBL" id="EIW87935.1"/>
    </source>
</evidence>
<evidence type="ECO:0000259" key="4">
    <source>
        <dbReference type="PROSITE" id="PS50883"/>
    </source>
</evidence>
<dbReference type="SUPFAM" id="SSF55785">
    <property type="entry name" value="PYP-like sensor domain (PAS domain)"/>
    <property type="match status" value="1"/>
</dbReference>
<dbReference type="SMART" id="SM00304">
    <property type="entry name" value="HAMP"/>
    <property type="match status" value="1"/>
</dbReference>
<dbReference type="InterPro" id="IPR001633">
    <property type="entry name" value="EAL_dom"/>
</dbReference>
<sequence>MIAQLLKTNLYSIRVRLSLILFAVFVLLALIAVIAIINEQQRQALHSSEQELRTIGSLSQASFNRALRLEMPEVMEELKTELQAHRRIQRVLRVSEQGQVLGAYNNRYLGQHASTVINHFNAELFTSTATSGLLAFQFIPGQQIFVLYLPLLAPGEDYSRPARQMLLLEYRHESSWLTALLSRWQALLIALIILSGTSALLWRYLQRTLADPVAQLVRALAEVSTGKSLQLPPGERRSEIGQLTQAIESMVRQRQADEAELRKLSAAVEQSKDGILITNQQQQIVYVNASLLELTGYGRAELIGQNPGMLGSGKTPDTVYQQMWQALNQDQAWTGEFINRRKDGSEYTELQTITPLKDRHGQISHYLSIKRDISEQKAAQLRLSFLAFYDVLTHLPNRMSLLEHLRQQDTGVSLVFLNIDRMKFINDARGFEYGNQVLLGMAKHLQRYKALYLSHLGADNFCLVLPPAAFPKLADAERLAGTLLAELQNPLSIDGELLVLSISIGISQATELIPPEQLIQQADTAMHVAKNLGGNRYACYRQTDSQSALQAFQIEKALRQALEKDELKLYLQSQCDQHGVLAGAEALVRWQHPEQGLISPALFIPVAERSDLIIALDNWVLAKAGELLANWRSQGLSYTLSVNISPRHVRHASFVEDVKAVLARYQFVPSALVLEVTEGLLVDDLEGSIAKMLQLTALGITFAIDDFGTGYSSLSYIRNLPVQELKIDQSFIKGIPNQQNDVVMVETIIAVARQLHLRVVAEGVETADQAVFCQQQGLWSQGYYIDKPLPIADWQTRWLNLLSSPARQ</sequence>
<dbReference type="SMART" id="SM00091">
    <property type="entry name" value="PAS"/>
    <property type="match status" value="1"/>
</dbReference>
<dbReference type="Gene3D" id="3.30.450.20">
    <property type="entry name" value="PAS domain"/>
    <property type="match status" value="1"/>
</dbReference>
<dbReference type="InterPro" id="IPR003660">
    <property type="entry name" value="HAMP_dom"/>
</dbReference>
<dbReference type="CDD" id="cd06225">
    <property type="entry name" value="HAMP"/>
    <property type="match status" value="1"/>
</dbReference>
<evidence type="ECO:0000259" key="3">
    <source>
        <dbReference type="PROSITE" id="PS50113"/>
    </source>
</evidence>
<keyword evidence="8" id="KW-1185">Reference proteome</keyword>
<dbReference type="Pfam" id="PF00563">
    <property type="entry name" value="EAL"/>
    <property type="match status" value="1"/>
</dbReference>
<dbReference type="Pfam" id="PF00672">
    <property type="entry name" value="HAMP"/>
    <property type="match status" value="1"/>
</dbReference>
<dbReference type="GO" id="GO:0007165">
    <property type="term" value="P:signal transduction"/>
    <property type="evidence" value="ECO:0007669"/>
    <property type="project" value="InterPro"/>
</dbReference>
<dbReference type="CDD" id="cd01949">
    <property type="entry name" value="GGDEF"/>
    <property type="match status" value="1"/>
</dbReference>
<dbReference type="PANTHER" id="PTHR44757:SF2">
    <property type="entry name" value="BIOFILM ARCHITECTURE MAINTENANCE PROTEIN MBAA"/>
    <property type="match status" value="1"/>
</dbReference>
<accession>I9DPK1</accession>
<dbReference type="InterPro" id="IPR035919">
    <property type="entry name" value="EAL_sf"/>
</dbReference>
<dbReference type="Pfam" id="PF13426">
    <property type="entry name" value="PAS_9"/>
    <property type="match status" value="1"/>
</dbReference>
<dbReference type="InterPro" id="IPR035965">
    <property type="entry name" value="PAS-like_dom_sf"/>
</dbReference>
<keyword evidence="1" id="KW-0472">Membrane</keyword>
<feature type="transmembrane region" description="Helical" evidence="1">
    <location>
        <begin position="15"/>
        <end position="37"/>
    </location>
</feature>
<dbReference type="Pfam" id="PF00990">
    <property type="entry name" value="GGDEF"/>
    <property type="match status" value="1"/>
</dbReference>
<dbReference type="Gene3D" id="6.10.340.10">
    <property type="match status" value="1"/>
</dbReference>
<feature type="domain" description="PAS" evidence="2">
    <location>
        <begin position="260"/>
        <end position="306"/>
    </location>
</feature>
<dbReference type="SMART" id="SM00052">
    <property type="entry name" value="EAL"/>
    <property type="match status" value="1"/>
</dbReference>
<evidence type="ECO:0000259" key="5">
    <source>
        <dbReference type="PROSITE" id="PS50885"/>
    </source>
</evidence>
<dbReference type="SMART" id="SM00086">
    <property type="entry name" value="PAC"/>
    <property type="match status" value="1"/>
</dbReference>
<dbReference type="InterPro" id="IPR029787">
    <property type="entry name" value="Nucleotide_cyclase"/>
</dbReference>
<dbReference type="Proteomes" id="UP000035062">
    <property type="component" value="Unassembled WGS sequence"/>
</dbReference>
<name>I9DPK1_9ALTE</name>
<dbReference type="RefSeq" id="WP_008985833.1">
    <property type="nucleotide sequence ID" value="NZ_AKKU01000026.1"/>
</dbReference>
<dbReference type="InterPro" id="IPR000160">
    <property type="entry name" value="GGDEF_dom"/>
</dbReference>
<dbReference type="GO" id="GO:0016020">
    <property type="term" value="C:membrane"/>
    <property type="evidence" value="ECO:0007669"/>
    <property type="project" value="InterPro"/>
</dbReference>
<dbReference type="SUPFAM" id="SSF55073">
    <property type="entry name" value="Nucleotide cyclase"/>
    <property type="match status" value="1"/>
</dbReference>
<dbReference type="PROSITE" id="PS50883">
    <property type="entry name" value="EAL"/>
    <property type="match status" value="1"/>
</dbReference>
<evidence type="ECO:0000256" key="1">
    <source>
        <dbReference type="SAM" id="Phobius"/>
    </source>
</evidence>
<keyword evidence="7" id="KW-0418">Kinase</keyword>
<dbReference type="InterPro" id="IPR000700">
    <property type="entry name" value="PAS-assoc_C"/>
</dbReference>
<organism evidence="7 8">
    <name type="scientific">Alishewanella agri BL06</name>
    <dbReference type="NCBI Taxonomy" id="1195246"/>
    <lineage>
        <taxon>Bacteria</taxon>
        <taxon>Pseudomonadati</taxon>
        <taxon>Pseudomonadota</taxon>
        <taxon>Gammaproteobacteria</taxon>
        <taxon>Alteromonadales</taxon>
        <taxon>Alteromonadaceae</taxon>
        <taxon>Alishewanella</taxon>
    </lineage>
</organism>
<evidence type="ECO:0000313" key="8">
    <source>
        <dbReference type="Proteomes" id="UP000035062"/>
    </source>
</evidence>
<keyword evidence="1" id="KW-1133">Transmembrane helix</keyword>
<dbReference type="EMBL" id="AKKU01000026">
    <property type="protein sequence ID" value="EIW87935.1"/>
    <property type="molecule type" value="Genomic_DNA"/>
</dbReference>
<dbReference type="PROSITE" id="PS50112">
    <property type="entry name" value="PAS"/>
    <property type="match status" value="1"/>
</dbReference>
<feature type="domain" description="GGDEF" evidence="6">
    <location>
        <begin position="410"/>
        <end position="542"/>
    </location>
</feature>
<evidence type="ECO:0000259" key="6">
    <source>
        <dbReference type="PROSITE" id="PS50887"/>
    </source>
</evidence>
<protein>
    <submittedName>
        <fullName evidence="7">Two-component sensor histidine kinase</fullName>
    </submittedName>
</protein>
<comment type="caution">
    <text evidence="7">The sequence shown here is derived from an EMBL/GenBank/DDBJ whole genome shotgun (WGS) entry which is preliminary data.</text>
</comment>
<dbReference type="Gene3D" id="3.30.70.270">
    <property type="match status" value="1"/>
</dbReference>
<evidence type="ECO:0000259" key="2">
    <source>
        <dbReference type="PROSITE" id="PS50112"/>
    </source>
</evidence>
<dbReference type="PROSITE" id="PS50887">
    <property type="entry name" value="GGDEF"/>
    <property type="match status" value="1"/>
</dbReference>
<keyword evidence="1" id="KW-0812">Transmembrane</keyword>
<dbReference type="PROSITE" id="PS50885">
    <property type="entry name" value="HAMP"/>
    <property type="match status" value="1"/>
</dbReference>